<dbReference type="GO" id="GO:0071949">
    <property type="term" value="F:FAD binding"/>
    <property type="evidence" value="ECO:0007669"/>
    <property type="project" value="InterPro"/>
</dbReference>
<protein>
    <submittedName>
        <fullName evidence="13">2-octaprenyl-3-methyl-6-methoxy-1,4-benzoquinol hydroxylase</fullName>
        <ecNumber evidence="13">1.14.13.-</ecNumber>
    </submittedName>
</protein>
<evidence type="ECO:0000259" key="12">
    <source>
        <dbReference type="Pfam" id="PF01494"/>
    </source>
</evidence>
<keyword evidence="5" id="KW-0963">Cytoplasm</keyword>
<proteinExistence type="inferred from homology"/>
<dbReference type="PATRIC" id="fig|80852.17.peg.743"/>
<dbReference type="NCBIfam" id="NF006460">
    <property type="entry name" value="PRK08849.1"/>
    <property type="match status" value="1"/>
</dbReference>
<evidence type="ECO:0000256" key="6">
    <source>
        <dbReference type="ARBA" id="ARBA00022630"/>
    </source>
</evidence>
<evidence type="ECO:0000256" key="9">
    <source>
        <dbReference type="ARBA" id="ARBA00023002"/>
    </source>
</evidence>
<evidence type="ECO:0000256" key="11">
    <source>
        <dbReference type="ARBA" id="ARBA00065734"/>
    </source>
</evidence>
<dbReference type="GeneID" id="28540290"/>
<dbReference type="STRING" id="80852.AWOD_I_0731"/>
<dbReference type="InterPro" id="IPR002938">
    <property type="entry name" value="FAD-bd"/>
</dbReference>
<comment type="cofactor">
    <cofactor evidence="1">
        <name>FAD</name>
        <dbReference type="ChEBI" id="CHEBI:57692"/>
    </cofactor>
</comment>
<evidence type="ECO:0000256" key="1">
    <source>
        <dbReference type="ARBA" id="ARBA00001974"/>
    </source>
</evidence>
<keyword evidence="8" id="KW-0274">FAD</keyword>
<evidence type="ECO:0000256" key="4">
    <source>
        <dbReference type="ARBA" id="ARBA00005349"/>
    </source>
</evidence>
<dbReference type="EC" id="1.14.13.-" evidence="13"/>
<dbReference type="Proteomes" id="UP000032427">
    <property type="component" value="Chromosome 1"/>
</dbReference>
<dbReference type="SUPFAM" id="SSF51905">
    <property type="entry name" value="FAD/NAD(P)-binding domain"/>
    <property type="match status" value="1"/>
</dbReference>
<evidence type="ECO:0000256" key="5">
    <source>
        <dbReference type="ARBA" id="ARBA00022490"/>
    </source>
</evidence>
<dbReference type="GO" id="GO:0110142">
    <property type="term" value="C:ubiquinone biosynthesis complex"/>
    <property type="evidence" value="ECO:0007669"/>
    <property type="project" value="UniProtKB-ARBA"/>
</dbReference>
<dbReference type="InterPro" id="IPR051205">
    <property type="entry name" value="UbiH/COQ6_monooxygenase"/>
</dbReference>
<evidence type="ECO:0000256" key="2">
    <source>
        <dbReference type="ARBA" id="ARBA00004496"/>
    </source>
</evidence>
<comment type="pathway">
    <text evidence="3">Cofactor biosynthesis; ubiquinone biosynthesis.</text>
</comment>
<gene>
    <name evidence="13" type="primary">ubiF</name>
    <name evidence="13" type="ORF">AWOD_I_0731</name>
</gene>
<dbReference type="GO" id="GO:0005737">
    <property type="term" value="C:cytoplasm"/>
    <property type="evidence" value="ECO:0007669"/>
    <property type="project" value="UniProtKB-SubCell"/>
</dbReference>
<dbReference type="InterPro" id="IPR036188">
    <property type="entry name" value="FAD/NAD-bd_sf"/>
</dbReference>
<sequence>MMKEYDYTIVGGGMVGAATAIGLSKLGYQVAVIEHKAPASFDDSQPMDIRVSAISQSSVDLLEVLGAWQYIKEMRVCPYKRLETWEHPECRTRFHSDALEMEQLGFIVENRLIQLGLWQMFSTYENLTVITPAKIADLEFFTDHNVLTLENGDKIKTKWVIGADGANSYVRQKAKIGITAWDYRQHCMLINIETAKAQQDITWQWFTPSGPRSFLPLHGNKGSLVWYDSPSRIKQLSSMNSIQLEKEIKAYFPQELGEFTVEQSGSFPLTRRHAQKYVDHRCVLLGDAAHTINPLAGQGVNLGFKDVKVLLEEIETKGAETDKALLSYQSKRKIDNLAMQSSMDLFYTLFSNSLPPVKFLRNVGLKLADSSGALKTQALKYALGL</sequence>
<dbReference type="FunFam" id="3.50.50.60:FF:000048">
    <property type="entry name" value="2-octaprenyl-3-methyl-6-methoxy-1,4-benzoquinol hydroxylase"/>
    <property type="match status" value="1"/>
</dbReference>
<keyword evidence="7" id="KW-0831">Ubiquinone biosynthesis</keyword>
<evidence type="ECO:0000256" key="7">
    <source>
        <dbReference type="ARBA" id="ARBA00022688"/>
    </source>
</evidence>
<dbReference type="NCBIfam" id="TIGR01988">
    <property type="entry name" value="Ubi-OHases"/>
    <property type="match status" value="1"/>
</dbReference>
<keyword evidence="10" id="KW-0503">Monooxygenase</keyword>
<name>A0A090IRB4_9GAMM</name>
<keyword evidence="9 13" id="KW-0560">Oxidoreductase</keyword>
<dbReference type="PRINTS" id="PR00420">
    <property type="entry name" value="RNGMNOXGNASE"/>
</dbReference>
<dbReference type="GO" id="GO:0008682">
    <property type="term" value="F:3-demethoxyubiquinol 3-hydroxylase activity"/>
    <property type="evidence" value="ECO:0007669"/>
    <property type="project" value="TreeGrafter"/>
</dbReference>
<dbReference type="AlphaFoldDB" id="A0A090IRB4"/>
<dbReference type="Pfam" id="PF01494">
    <property type="entry name" value="FAD_binding_3"/>
    <property type="match status" value="1"/>
</dbReference>
<keyword evidence="14" id="KW-1185">Reference proteome</keyword>
<evidence type="ECO:0000256" key="8">
    <source>
        <dbReference type="ARBA" id="ARBA00022827"/>
    </source>
</evidence>
<dbReference type="Gene3D" id="3.50.50.60">
    <property type="entry name" value="FAD/NAD(P)-binding domain"/>
    <property type="match status" value="2"/>
</dbReference>
<evidence type="ECO:0000256" key="10">
    <source>
        <dbReference type="ARBA" id="ARBA00023033"/>
    </source>
</evidence>
<comment type="subunit">
    <text evidence="11">Component of the Ubi complex metabolon, which regroups five ubiquinone biosynthesis proteins (UbiE, UbiF, UbiG, UbiH and UbiI) and two accessory factors (UbiK and the lipid-binding protein UbiJ).</text>
</comment>
<accession>A0A090IRB4</accession>
<dbReference type="EMBL" id="LN554846">
    <property type="protein sequence ID" value="CED70825.1"/>
    <property type="molecule type" value="Genomic_DNA"/>
</dbReference>
<dbReference type="InterPro" id="IPR010971">
    <property type="entry name" value="UbiH/COQ6"/>
</dbReference>
<dbReference type="UniPathway" id="UPA00232"/>
<dbReference type="FunFam" id="3.50.50.60:FF:000021">
    <property type="entry name" value="Ubiquinone biosynthesis monooxygenase COQ6"/>
    <property type="match status" value="1"/>
</dbReference>
<dbReference type="PANTHER" id="PTHR43876:SF10">
    <property type="entry name" value="3-DEMETHOXYUBIQUINOL 3-HYDROXYLASE"/>
    <property type="match status" value="1"/>
</dbReference>
<keyword evidence="6" id="KW-0285">Flavoprotein</keyword>
<evidence type="ECO:0000313" key="14">
    <source>
        <dbReference type="Proteomes" id="UP000032427"/>
    </source>
</evidence>
<evidence type="ECO:0000256" key="3">
    <source>
        <dbReference type="ARBA" id="ARBA00004749"/>
    </source>
</evidence>
<comment type="similarity">
    <text evidence="4">Belongs to the UbiH/COQ6 family.</text>
</comment>
<feature type="domain" description="FAD-binding" evidence="12">
    <location>
        <begin position="6"/>
        <end position="333"/>
    </location>
</feature>
<reference evidence="14" key="1">
    <citation type="submission" date="2014-09" db="EMBL/GenBank/DDBJ databases">
        <authorList>
            <person name="Hjerde E."/>
        </authorList>
    </citation>
    <scope>NUCLEOTIDE SEQUENCE [LARGE SCALE GENOMIC DNA]</scope>
    <source>
        <strain evidence="14">06/09/139</strain>
    </source>
</reference>
<dbReference type="PANTHER" id="PTHR43876">
    <property type="entry name" value="UBIQUINONE BIOSYNTHESIS MONOOXYGENASE COQ6, MITOCHONDRIAL"/>
    <property type="match status" value="1"/>
</dbReference>
<dbReference type="OrthoDB" id="9769565at2"/>
<dbReference type="HOGENOM" id="CLU_009665_8_3_6"/>
<evidence type="ECO:0000313" key="13">
    <source>
        <dbReference type="EMBL" id="CED70825.1"/>
    </source>
</evidence>
<comment type="subcellular location">
    <subcellularLocation>
        <location evidence="2">Cytoplasm</location>
    </subcellularLocation>
</comment>
<organism evidence="13 14">
    <name type="scientific">Aliivibrio wodanis</name>
    <dbReference type="NCBI Taxonomy" id="80852"/>
    <lineage>
        <taxon>Bacteria</taxon>
        <taxon>Pseudomonadati</taxon>
        <taxon>Pseudomonadota</taxon>
        <taxon>Gammaproteobacteria</taxon>
        <taxon>Vibrionales</taxon>
        <taxon>Vibrionaceae</taxon>
        <taxon>Aliivibrio</taxon>
    </lineage>
</organism>
<dbReference type="KEGG" id="awd:AWOD_I_0731"/>
<dbReference type="GO" id="GO:0006744">
    <property type="term" value="P:ubiquinone biosynthetic process"/>
    <property type="evidence" value="ECO:0007669"/>
    <property type="project" value="UniProtKB-UniPathway"/>
</dbReference>